<dbReference type="InterPro" id="IPR005790">
    <property type="entry name" value="DNA_polIII_delta"/>
</dbReference>
<evidence type="ECO:0000256" key="8">
    <source>
        <dbReference type="ARBA" id="ARBA00049244"/>
    </source>
</evidence>
<evidence type="ECO:0000256" key="6">
    <source>
        <dbReference type="ARBA" id="ARBA00022932"/>
    </source>
</evidence>
<feature type="domain" description="DNA polymerase III delta subunit-like C-terminal" evidence="10">
    <location>
        <begin position="196"/>
        <end position="315"/>
    </location>
</feature>
<dbReference type="PANTHER" id="PTHR34388:SF1">
    <property type="entry name" value="DNA POLYMERASE III SUBUNIT DELTA"/>
    <property type="match status" value="1"/>
</dbReference>
<dbReference type="Gene3D" id="1.20.272.10">
    <property type="match status" value="1"/>
</dbReference>
<keyword evidence="5" id="KW-0235">DNA replication</keyword>
<gene>
    <name evidence="11" type="primary">holA</name>
    <name evidence="11" type="ORF">N7603_06965</name>
</gene>
<dbReference type="RefSeq" id="WP_262096702.1">
    <property type="nucleotide sequence ID" value="NZ_JAOEGN010000013.1"/>
</dbReference>
<dbReference type="InterPro" id="IPR008921">
    <property type="entry name" value="DNA_pol3_clamp-load_cplx_C"/>
</dbReference>
<dbReference type="Proteomes" id="UP001209076">
    <property type="component" value="Unassembled WGS sequence"/>
</dbReference>
<evidence type="ECO:0000256" key="2">
    <source>
        <dbReference type="ARBA" id="ARBA00017703"/>
    </source>
</evidence>
<evidence type="ECO:0000256" key="4">
    <source>
        <dbReference type="ARBA" id="ARBA00022695"/>
    </source>
</evidence>
<evidence type="ECO:0000256" key="1">
    <source>
        <dbReference type="ARBA" id="ARBA00012417"/>
    </source>
</evidence>
<comment type="caution">
    <text evidence="11">The sequence shown here is derived from an EMBL/GenBank/DDBJ whole genome shotgun (WGS) entry which is preliminary data.</text>
</comment>
<evidence type="ECO:0000259" key="10">
    <source>
        <dbReference type="Pfam" id="PF21694"/>
    </source>
</evidence>
<dbReference type="PANTHER" id="PTHR34388">
    <property type="entry name" value="DNA POLYMERASE III SUBUNIT DELTA"/>
    <property type="match status" value="1"/>
</dbReference>
<dbReference type="Gene3D" id="1.10.8.60">
    <property type="match status" value="1"/>
</dbReference>
<keyword evidence="3 11" id="KW-0808">Transferase</keyword>
<evidence type="ECO:0000313" key="12">
    <source>
        <dbReference type="Proteomes" id="UP001209076"/>
    </source>
</evidence>
<keyword evidence="6" id="KW-0239">DNA-directed DNA polymerase</keyword>
<keyword evidence="12" id="KW-1185">Reference proteome</keyword>
<reference evidence="12" key="1">
    <citation type="submission" date="2023-07" db="EMBL/GenBank/DDBJ databases">
        <title>Novel Mycoplasma species identified in domestic and wild animals.</title>
        <authorList>
            <person name="Volokhov D.V."/>
            <person name="Furtak V.A."/>
            <person name="Zagorodnyaya T.A."/>
        </authorList>
    </citation>
    <scope>NUCLEOTIDE SEQUENCE [LARGE SCALE GENOMIC DNA]</scope>
    <source>
        <strain evidence="12">92-19</strain>
    </source>
</reference>
<evidence type="ECO:0000256" key="7">
    <source>
        <dbReference type="ARBA" id="ARBA00034754"/>
    </source>
</evidence>
<dbReference type="SUPFAM" id="SSF52540">
    <property type="entry name" value="P-loop containing nucleoside triphosphate hydrolases"/>
    <property type="match status" value="1"/>
</dbReference>
<evidence type="ECO:0000256" key="3">
    <source>
        <dbReference type="ARBA" id="ARBA00022679"/>
    </source>
</evidence>
<name>A0ABT2PYF6_9MOLU</name>
<evidence type="ECO:0000256" key="5">
    <source>
        <dbReference type="ARBA" id="ARBA00022705"/>
    </source>
</evidence>
<evidence type="ECO:0000259" key="9">
    <source>
        <dbReference type="Pfam" id="PF06144"/>
    </source>
</evidence>
<dbReference type="Pfam" id="PF06144">
    <property type="entry name" value="DNA_pol3_delta"/>
    <property type="match status" value="1"/>
</dbReference>
<keyword evidence="4 11" id="KW-0548">Nucleotidyltransferase</keyword>
<accession>A0ABT2PYF6</accession>
<dbReference type="EMBL" id="JAOEGN010000013">
    <property type="protein sequence ID" value="MCU0105394.1"/>
    <property type="molecule type" value="Genomic_DNA"/>
</dbReference>
<protein>
    <recommendedName>
        <fullName evidence="2">DNA polymerase III subunit delta</fullName>
        <ecNumber evidence="1">2.7.7.7</ecNumber>
    </recommendedName>
</protein>
<dbReference type="Gene3D" id="3.40.50.300">
    <property type="entry name" value="P-loop containing nucleotide triphosphate hydrolases"/>
    <property type="match status" value="1"/>
</dbReference>
<evidence type="ECO:0000313" key="11">
    <source>
        <dbReference type="EMBL" id="MCU0105394.1"/>
    </source>
</evidence>
<dbReference type="SUPFAM" id="SSF48019">
    <property type="entry name" value="post-AAA+ oligomerization domain-like"/>
    <property type="match status" value="1"/>
</dbReference>
<dbReference type="InterPro" id="IPR048466">
    <property type="entry name" value="DNA_pol3_delta-like_C"/>
</dbReference>
<comment type="catalytic activity">
    <reaction evidence="8">
        <text>DNA(n) + a 2'-deoxyribonucleoside 5'-triphosphate = DNA(n+1) + diphosphate</text>
        <dbReference type="Rhea" id="RHEA:22508"/>
        <dbReference type="Rhea" id="RHEA-COMP:17339"/>
        <dbReference type="Rhea" id="RHEA-COMP:17340"/>
        <dbReference type="ChEBI" id="CHEBI:33019"/>
        <dbReference type="ChEBI" id="CHEBI:61560"/>
        <dbReference type="ChEBI" id="CHEBI:173112"/>
        <dbReference type="EC" id="2.7.7.7"/>
    </reaction>
</comment>
<sequence length="316" mass="37025">MPDLMYLYIGNDAFLVENAVEQLVRKLDVDPFNVLTYDLDEHGLDELLQEMNTISFFADKKIIKVKHPWFFYEERNDDYLPDLIKYFHNSNEDTTIIFLLERGMDSSLPATKEAKKYVRIETVADMAKEDFKPYVKKAFESLKYTIEDLAVDELLERTNYDISMLNNEIAKLKLFAFDDKKIALKDIKQLVARNLEENIFELTNAVLAKNKKRILEVYYDLLEKNEDPIRIIFNIASKLKETIQTKQLLEKGYNQEAISSYFNVKSSKAYYMVKNAQQLSKASLEGLYEKLSNLDYDIKSGRMDKKLGLELFLLEI</sequence>
<comment type="similarity">
    <text evidence="7">Belongs to the DNA polymerase HolA subunit family.</text>
</comment>
<dbReference type="GO" id="GO:0003887">
    <property type="term" value="F:DNA-directed DNA polymerase activity"/>
    <property type="evidence" value="ECO:0007669"/>
    <property type="project" value="UniProtKB-EC"/>
</dbReference>
<dbReference type="NCBIfam" id="TIGR01128">
    <property type="entry name" value="holA"/>
    <property type="match status" value="1"/>
</dbReference>
<dbReference type="InterPro" id="IPR027417">
    <property type="entry name" value="P-loop_NTPase"/>
</dbReference>
<dbReference type="EC" id="2.7.7.7" evidence="1"/>
<dbReference type="InterPro" id="IPR010372">
    <property type="entry name" value="DNA_pol3_delta_N"/>
</dbReference>
<feature type="domain" description="DNA polymerase III delta N-terminal" evidence="9">
    <location>
        <begin position="6"/>
        <end position="118"/>
    </location>
</feature>
<proteinExistence type="inferred from homology"/>
<organism evidence="11 12">
    <name type="scientific">Paracholeplasma vituli</name>
    <dbReference type="NCBI Taxonomy" id="69473"/>
    <lineage>
        <taxon>Bacteria</taxon>
        <taxon>Bacillati</taxon>
        <taxon>Mycoplasmatota</taxon>
        <taxon>Mollicutes</taxon>
        <taxon>Acholeplasmatales</taxon>
        <taxon>Acholeplasmataceae</taxon>
        <taxon>Paracholeplasma</taxon>
    </lineage>
</organism>
<dbReference type="Pfam" id="PF21694">
    <property type="entry name" value="DNA_pol3_delta_C"/>
    <property type="match status" value="1"/>
</dbReference>